<dbReference type="SUPFAM" id="SSF52047">
    <property type="entry name" value="RNI-like"/>
    <property type="match status" value="1"/>
</dbReference>
<dbReference type="Proteomes" id="UP000016930">
    <property type="component" value="Unassembled WGS sequence"/>
</dbReference>
<reference evidence="1 2" key="1">
    <citation type="journal article" date="2012" name="Proc. Natl. Acad. Sci. U.S.A.">
        <title>Comparative genomics of Ceriporiopsis subvermispora and Phanerochaete chrysosporium provide insight into selective ligninolysis.</title>
        <authorList>
            <person name="Fernandez-Fueyo E."/>
            <person name="Ruiz-Duenas F.J."/>
            <person name="Ferreira P."/>
            <person name="Floudas D."/>
            <person name="Hibbett D.S."/>
            <person name="Canessa P."/>
            <person name="Larrondo L.F."/>
            <person name="James T.Y."/>
            <person name="Seelenfreund D."/>
            <person name="Lobos S."/>
            <person name="Polanco R."/>
            <person name="Tello M."/>
            <person name="Honda Y."/>
            <person name="Watanabe T."/>
            <person name="Watanabe T."/>
            <person name="Ryu J.S."/>
            <person name="Kubicek C.P."/>
            <person name="Schmoll M."/>
            <person name="Gaskell J."/>
            <person name="Hammel K.E."/>
            <person name="St John F.J."/>
            <person name="Vanden Wymelenberg A."/>
            <person name="Sabat G."/>
            <person name="Splinter BonDurant S."/>
            <person name="Syed K."/>
            <person name="Yadav J.S."/>
            <person name="Doddapaneni H."/>
            <person name="Subramanian V."/>
            <person name="Lavin J.L."/>
            <person name="Oguiza J.A."/>
            <person name="Perez G."/>
            <person name="Pisabarro A.G."/>
            <person name="Ramirez L."/>
            <person name="Santoyo F."/>
            <person name="Master E."/>
            <person name="Coutinho P.M."/>
            <person name="Henrissat B."/>
            <person name="Lombard V."/>
            <person name="Magnuson J.K."/>
            <person name="Kuees U."/>
            <person name="Hori C."/>
            <person name="Igarashi K."/>
            <person name="Samejima M."/>
            <person name="Held B.W."/>
            <person name="Barry K.W."/>
            <person name="LaButti K.M."/>
            <person name="Lapidus A."/>
            <person name="Lindquist E.A."/>
            <person name="Lucas S.M."/>
            <person name="Riley R."/>
            <person name="Salamov A.A."/>
            <person name="Hoffmeister D."/>
            <person name="Schwenk D."/>
            <person name="Hadar Y."/>
            <person name="Yarden O."/>
            <person name="de Vries R.P."/>
            <person name="Wiebenga A."/>
            <person name="Stenlid J."/>
            <person name="Eastwood D."/>
            <person name="Grigoriev I.V."/>
            <person name="Berka R.M."/>
            <person name="Blanchette R.A."/>
            <person name="Kersten P."/>
            <person name="Martinez A.T."/>
            <person name="Vicuna R."/>
            <person name="Cullen D."/>
        </authorList>
    </citation>
    <scope>NUCLEOTIDE SEQUENCE [LARGE SCALE GENOMIC DNA]</scope>
    <source>
        <strain evidence="1 2">B</strain>
    </source>
</reference>
<dbReference type="STRING" id="914234.M2R0F4"/>
<proteinExistence type="predicted"/>
<dbReference type="HOGENOM" id="CLU_429590_0_0_1"/>
<gene>
    <name evidence="1" type="ORF">CERSUDRAFT_68691</name>
</gene>
<keyword evidence="2" id="KW-1185">Reference proteome</keyword>
<dbReference type="Gene3D" id="3.80.10.10">
    <property type="entry name" value="Ribonuclease Inhibitor"/>
    <property type="match status" value="1"/>
</dbReference>
<dbReference type="OrthoDB" id="3543113at2759"/>
<evidence type="ECO:0008006" key="3">
    <source>
        <dbReference type="Google" id="ProtNLM"/>
    </source>
</evidence>
<name>M2R0F4_CERS8</name>
<dbReference type="AlphaFoldDB" id="M2R0F4"/>
<organism evidence="1 2">
    <name type="scientific">Ceriporiopsis subvermispora (strain B)</name>
    <name type="common">White-rot fungus</name>
    <name type="synonym">Gelatoporia subvermispora</name>
    <dbReference type="NCBI Taxonomy" id="914234"/>
    <lineage>
        <taxon>Eukaryota</taxon>
        <taxon>Fungi</taxon>
        <taxon>Dikarya</taxon>
        <taxon>Basidiomycota</taxon>
        <taxon>Agaricomycotina</taxon>
        <taxon>Agaricomycetes</taxon>
        <taxon>Polyporales</taxon>
        <taxon>Gelatoporiaceae</taxon>
        <taxon>Gelatoporia</taxon>
    </lineage>
</organism>
<dbReference type="InterPro" id="IPR032675">
    <property type="entry name" value="LRR_dom_sf"/>
</dbReference>
<protein>
    <recommendedName>
        <fullName evidence="3">F-box domain-containing protein</fullName>
    </recommendedName>
</protein>
<accession>M2R0F4</accession>
<dbReference type="EMBL" id="KB445811">
    <property type="protein sequence ID" value="EMD32336.1"/>
    <property type="molecule type" value="Genomic_DNA"/>
</dbReference>
<evidence type="ECO:0000313" key="1">
    <source>
        <dbReference type="EMBL" id="EMD32336.1"/>
    </source>
</evidence>
<evidence type="ECO:0000313" key="2">
    <source>
        <dbReference type="Proteomes" id="UP000016930"/>
    </source>
</evidence>
<sequence length="584" mass="66352">MHPAFDVLDILLEIFAQFDPERSCYHEAVVANTVEPWRPCPERRESRLTLFRLALVCRAFTTPALDVLWRSPGRIDSVGWILYANSVSTATGITPSSFYTHSVPTTTGMAPSRYSRGIKRPLMSMESLVITSEGWMRIYGYLRRIRFLTLALRDLHSIPERLLNSYFVHVDTTCLLPSLEQVSLIFGNDQPLPPSYPLHLIFPPLRILKTSLACDRHQGEHSAHAKNEAVFRYLAGIASNVQDINLYVTQRYPRTSAIPYMPSLSLVVGPDPMRLQNLSIRSCCILPSDLFALALLPSLSNLSVTVRNVSSLLASNNSANTFPALQHLELRGDISDVLLFIEMVSSPHLRQLFIEAHFEHAASQCYTMLARLCGSLKEPLRVLVIDIESLMEGPPEESIVFKEHFGSVLASLKLEKLSLRSFRARRWRLSDDDMKELATAWPDLDFLRIATTGRGLTLKSLQHCARLCPRLRELSVGSMEIGDLMKEGDDPDLYGHSLRRLQTTAMHISDSTRPAVEQEEWTARFLDSLFPYLNISDEIRVSRQWRPEGPDVWVSILKRLAGLQEQRNGHQTVRRTHEEWQNMP</sequence>